<dbReference type="Proteomes" id="UP001218188">
    <property type="component" value="Unassembled WGS sequence"/>
</dbReference>
<feature type="domain" description="DUF6699" evidence="2">
    <location>
        <begin position="66"/>
        <end position="195"/>
    </location>
</feature>
<name>A0AAD6SDK9_9AGAR</name>
<evidence type="ECO:0000256" key="1">
    <source>
        <dbReference type="SAM" id="MobiDB-lite"/>
    </source>
</evidence>
<sequence>MSLKQVHWKLTVDEYVERNSPESWTSPLPSASQKPVPTPPPFSNFSGQAKLHIHPALTPQYALQLDFSFPSDAFRRNPQLTQNLLDAPACHPPRTSLNVRVAAGMFKWRVEVKHGTSGQPVTVGDVLTKVQSELRQYDYGKAPPEARPYMERRIETVNGYCDRRDKRIEATTVAAERQGGRFVDHLLGQTQFAGLTIQLGHPDHYWQLQLEVPPRYMYAD</sequence>
<proteinExistence type="predicted"/>
<feature type="region of interest" description="Disordered" evidence="1">
    <location>
        <begin position="19"/>
        <end position="47"/>
    </location>
</feature>
<evidence type="ECO:0000259" key="2">
    <source>
        <dbReference type="Pfam" id="PF20415"/>
    </source>
</evidence>
<evidence type="ECO:0000313" key="3">
    <source>
        <dbReference type="EMBL" id="KAJ7023502.1"/>
    </source>
</evidence>
<comment type="caution">
    <text evidence="3">The sequence shown here is derived from an EMBL/GenBank/DDBJ whole genome shotgun (WGS) entry which is preliminary data.</text>
</comment>
<organism evidence="3 4">
    <name type="scientific">Mycena alexandri</name>
    <dbReference type="NCBI Taxonomy" id="1745969"/>
    <lineage>
        <taxon>Eukaryota</taxon>
        <taxon>Fungi</taxon>
        <taxon>Dikarya</taxon>
        <taxon>Basidiomycota</taxon>
        <taxon>Agaricomycotina</taxon>
        <taxon>Agaricomycetes</taxon>
        <taxon>Agaricomycetidae</taxon>
        <taxon>Agaricales</taxon>
        <taxon>Marasmiineae</taxon>
        <taxon>Mycenaceae</taxon>
        <taxon>Mycena</taxon>
    </lineage>
</organism>
<dbReference type="EMBL" id="JARJCM010000187">
    <property type="protein sequence ID" value="KAJ7023502.1"/>
    <property type="molecule type" value="Genomic_DNA"/>
</dbReference>
<reference evidence="3" key="1">
    <citation type="submission" date="2023-03" db="EMBL/GenBank/DDBJ databases">
        <title>Massive genome expansion in bonnet fungi (Mycena s.s.) driven by repeated elements and novel gene families across ecological guilds.</title>
        <authorList>
            <consortium name="Lawrence Berkeley National Laboratory"/>
            <person name="Harder C.B."/>
            <person name="Miyauchi S."/>
            <person name="Viragh M."/>
            <person name="Kuo A."/>
            <person name="Thoen E."/>
            <person name="Andreopoulos B."/>
            <person name="Lu D."/>
            <person name="Skrede I."/>
            <person name="Drula E."/>
            <person name="Henrissat B."/>
            <person name="Morin E."/>
            <person name="Kohler A."/>
            <person name="Barry K."/>
            <person name="LaButti K."/>
            <person name="Morin E."/>
            <person name="Salamov A."/>
            <person name="Lipzen A."/>
            <person name="Mereny Z."/>
            <person name="Hegedus B."/>
            <person name="Baldrian P."/>
            <person name="Stursova M."/>
            <person name="Weitz H."/>
            <person name="Taylor A."/>
            <person name="Grigoriev I.V."/>
            <person name="Nagy L.G."/>
            <person name="Martin F."/>
            <person name="Kauserud H."/>
        </authorList>
    </citation>
    <scope>NUCLEOTIDE SEQUENCE</scope>
    <source>
        <strain evidence="3">CBHHK200</strain>
    </source>
</reference>
<dbReference type="Pfam" id="PF20415">
    <property type="entry name" value="DUF6699"/>
    <property type="match status" value="1"/>
</dbReference>
<dbReference type="InterPro" id="IPR046522">
    <property type="entry name" value="DUF6699"/>
</dbReference>
<dbReference type="AlphaFoldDB" id="A0AAD6SDK9"/>
<evidence type="ECO:0000313" key="4">
    <source>
        <dbReference type="Proteomes" id="UP001218188"/>
    </source>
</evidence>
<accession>A0AAD6SDK9</accession>
<protein>
    <recommendedName>
        <fullName evidence="2">DUF6699 domain-containing protein</fullName>
    </recommendedName>
</protein>
<feature type="compositionally biased region" description="Polar residues" evidence="1">
    <location>
        <begin position="21"/>
        <end position="35"/>
    </location>
</feature>
<keyword evidence="4" id="KW-1185">Reference proteome</keyword>
<gene>
    <name evidence="3" type="ORF">C8F04DRAFT_1134122</name>
</gene>